<dbReference type="SUPFAM" id="SSF103481">
    <property type="entry name" value="Multidrug resistance efflux transporter EmrE"/>
    <property type="match status" value="2"/>
</dbReference>
<feature type="transmembrane region" description="Helical" evidence="7">
    <location>
        <begin position="245"/>
        <end position="263"/>
    </location>
</feature>
<keyword evidence="10" id="KW-1185">Reference proteome</keyword>
<feature type="transmembrane region" description="Helical" evidence="7">
    <location>
        <begin position="189"/>
        <end position="208"/>
    </location>
</feature>
<proteinExistence type="inferred from homology"/>
<dbReference type="EMBL" id="BNEA01000015">
    <property type="protein sequence ID" value="GHI53647.1"/>
    <property type="molecule type" value="Genomic_DNA"/>
</dbReference>
<keyword evidence="4 7" id="KW-1133">Transmembrane helix</keyword>
<feature type="transmembrane region" description="Helical" evidence="7">
    <location>
        <begin position="55"/>
        <end position="72"/>
    </location>
</feature>
<keyword evidence="3 7" id="KW-0812">Transmembrane</keyword>
<protein>
    <submittedName>
        <fullName evidence="9">Membrane protein</fullName>
    </submittedName>
</protein>
<feature type="domain" description="EamA" evidence="8">
    <location>
        <begin position="129"/>
        <end position="258"/>
    </location>
</feature>
<evidence type="ECO:0000256" key="2">
    <source>
        <dbReference type="ARBA" id="ARBA00007362"/>
    </source>
</evidence>
<feature type="transmembrane region" description="Helical" evidence="7">
    <location>
        <begin position="220"/>
        <end position="239"/>
    </location>
</feature>
<comment type="subcellular location">
    <subcellularLocation>
        <location evidence="1">Membrane</location>
        <topology evidence="1">Multi-pass membrane protein</topology>
    </subcellularLocation>
</comment>
<feature type="transmembrane region" description="Helical" evidence="7">
    <location>
        <begin position="130"/>
        <end position="147"/>
    </location>
</feature>
<keyword evidence="5 7" id="KW-0472">Membrane</keyword>
<feature type="transmembrane region" description="Helical" evidence="7">
    <location>
        <begin position="25"/>
        <end position="43"/>
    </location>
</feature>
<reference evidence="10" key="1">
    <citation type="submission" date="2023-07" db="EMBL/GenBank/DDBJ databases">
        <title>Whole genome shotgun sequence of Streptomyces achromogenes subsp. rubradiris NBRC 14000.</title>
        <authorList>
            <person name="Komaki H."/>
            <person name="Tamura T."/>
        </authorList>
    </citation>
    <scope>NUCLEOTIDE SEQUENCE [LARGE SCALE GENOMIC DNA]</scope>
    <source>
        <strain evidence="10">NBRC 14000</strain>
    </source>
</reference>
<evidence type="ECO:0000256" key="6">
    <source>
        <dbReference type="SAM" id="MobiDB-lite"/>
    </source>
</evidence>
<evidence type="ECO:0000256" key="1">
    <source>
        <dbReference type="ARBA" id="ARBA00004141"/>
    </source>
</evidence>
<evidence type="ECO:0000313" key="10">
    <source>
        <dbReference type="Proteomes" id="UP000646738"/>
    </source>
</evidence>
<name>A0ABQ3RCR1_STRRR</name>
<evidence type="ECO:0000313" key="9">
    <source>
        <dbReference type="EMBL" id="GHI53647.1"/>
    </source>
</evidence>
<evidence type="ECO:0000259" key="8">
    <source>
        <dbReference type="Pfam" id="PF00892"/>
    </source>
</evidence>
<gene>
    <name evidence="9" type="ORF">Srubr_34930</name>
</gene>
<dbReference type="PANTHER" id="PTHR32322:SF2">
    <property type="entry name" value="EAMA DOMAIN-CONTAINING PROTEIN"/>
    <property type="match status" value="1"/>
</dbReference>
<evidence type="ECO:0000256" key="3">
    <source>
        <dbReference type="ARBA" id="ARBA00022692"/>
    </source>
</evidence>
<dbReference type="Pfam" id="PF00892">
    <property type="entry name" value="EamA"/>
    <property type="match status" value="2"/>
</dbReference>
<feature type="transmembrane region" description="Helical" evidence="7">
    <location>
        <begin position="106"/>
        <end position="124"/>
    </location>
</feature>
<dbReference type="InterPro" id="IPR050638">
    <property type="entry name" value="AA-Vitamin_Transporters"/>
</dbReference>
<evidence type="ECO:0000256" key="4">
    <source>
        <dbReference type="ARBA" id="ARBA00022989"/>
    </source>
</evidence>
<comment type="caution">
    <text evidence="9">The sequence shown here is derived from an EMBL/GenBank/DDBJ whole genome shotgun (WGS) entry which is preliminary data.</text>
</comment>
<comment type="similarity">
    <text evidence="2">Belongs to the EamA transporter family.</text>
</comment>
<evidence type="ECO:0000256" key="7">
    <source>
        <dbReference type="SAM" id="Phobius"/>
    </source>
</evidence>
<accession>A0ABQ3RCR1</accession>
<feature type="region of interest" description="Disordered" evidence="6">
    <location>
        <begin position="266"/>
        <end position="288"/>
    </location>
</feature>
<feature type="transmembrane region" description="Helical" evidence="7">
    <location>
        <begin position="159"/>
        <end position="183"/>
    </location>
</feature>
<feature type="compositionally biased region" description="Polar residues" evidence="6">
    <location>
        <begin position="276"/>
        <end position="288"/>
    </location>
</feature>
<evidence type="ECO:0000256" key="5">
    <source>
        <dbReference type="ARBA" id="ARBA00023136"/>
    </source>
</evidence>
<dbReference type="PANTHER" id="PTHR32322">
    <property type="entry name" value="INNER MEMBRANE TRANSPORTER"/>
    <property type="match status" value="1"/>
</dbReference>
<dbReference type="Proteomes" id="UP000646738">
    <property type="component" value="Unassembled WGS sequence"/>
</dbReference>
<feature type="transmembrane region" description="Helical" evidence="7">
    <location>
        <begin position="78"/>
        <end position="99"/>
    </location>
</feature>
<dbReference type="InterPro" id="IPR000620">
    <property type="entry name" value="EamA_dom"/>
</dbReference>
<sequence>MLAQISSLQLGSAVAKGAYDEVGATALAGMRLLFSAVIVCALVRPRPSAMAPRQWRASIALGVVFATMNVAYFQAITYLPIGVASTIELLGPVVVSVAMSRHWRDMAGALMALTGVVLLASPGADLPMAGLLMGALAAVCRAAYVVLNRRVGLLFDDWSGLAVALAVGACLLTPVAAVTHGAAVARHPHLLLIGLLVAVLSSLIPYSLDMTALRRIDVRAFGVLLAMSPAVGACVGFVVLGEHVTVRQCAAIALVVIAGAWSVRSAPGRADRSPAGSATESGPGTPTS</sequence>
<dbReference type="InterPro" id="IPR037185">
    <property type="entry name" value="EmrE-like"/>
</dbReference>
<feature type="domain" description="EamA" evidence="8">
    <location>
        <begin position="13"/>
        <end position="119"/>
    </location>
</feature>
<organism evidence="9 10">
    <name type="scientific">Streptomyces rubradiris</name>
    <name type="common">Streptomyces achromogenes subsp. rubradiris</name>
    <dbReference type="NCBI Taxonomy" id="285531"/>
    <lineage>
        <taxon>Bacteria</taxon>
        <taxon>Bacillati</taxon>
        <taxon>Actinomycetota</taxon>
        <taxon>Actinomycetes</taxon>
        <taxon>Kitasatosporales</taxon>
        <taxon>Streptomycetaceae</taxon>
        <taxon>Streptomyces</taxon>
    </lineage>
</organism>